<feature type="domain" description="FAD/NAD(P)-binding" evidence="1">
    <location>
        <begin position="888"/>
        <end position="990"/>
    </location>
</feature>
<evidence type="ECO:0000259" key="3">
    <source>
        <dbReference type="Pfam" id="PF23150"/>
    </source>
</evidence>
<dbReference type="Pfam" id="PF23150">
    <property type="entry name" value="CFAP61_dimer"/>
    <property type="match status" value="1"/>
</dbReference>
<comment type="caution">
    <text evidence="4">The sequence shown here is derived from an EMBL/GenBank/DDBJ whole genome shotgun (WGS) entry which is preliminary data.</text>
</comment>
<sequence>MLARKCIILLPDDVTRMVPEHARRAEKLITKATYALFGDIDIDDILTHCFAALQLEDEEGKLAGVVVLNVYPNVPAIPQWEWESWLHNLYGLESVTTHNTIWICLALWDACYYYLFLKPIVHRMFQIRNYVHNIMMVLPPGATKIEFLGDLGTRVLPKDCTNPKTCQTLYLMKRQDFLMNYKLRRAVEEDNDDLVPLISTHSKRLEELYGKFYIAELLTRHKDTGRQIIVAEYNEVAVAVVCLNETVNYKVLNEEFEMTPFNGLKKPHPDDPDLTLDVLYPSIEPLPFSSNEEVLQIVERKSFESGLPISEHDVLIHVTTTSSDDYSLVFTSNSIFVFQDDDDKHSPTMEDQDLISEFGDILSKIPKLPELPDYDTMSVCTVDVAKPKSVIRVPKFLGEGNAFSIEIAVAQPQHEQGLMKLFESSFHCFPEKDYAIMSIPSLLPANKLTDIFVRAVPLPSGTFPYELFILHKNAVLGLMRVDPATHGDEEKVKHLISSIPNNYQIMQQYDNYLHDRYSPYLVYVMTCDGQSVGVAILSEEYDVDYLEAHYDILYCADPKMYKSGCHGLLDSLVMSPIFHNHANFFLRELHRQSDFSIIYYKHSPYDSSHYYRERPLINLLHTLFPIMPRQQQEYDPEILKDEECEISPSILEKKGPYALYVSTMPKCSVSRYTVNTRIVVIGATHTALAFLESLVLSQTPRLLVTFNNVTLVGNHSISHYRVSPRLKEAFIVKKYFVDHRHLEMVSLRNYINYVQGRMTKIDRKEQLVVVNETSMLYYDLLFLMCGESFSKPKKKNNVSVTEEPCNIFIVNDATDVHNAVVKLKQMYNANIDEEYQIIVYGHFLDAYCTLNGLLTYGIPGNHIIFIEPFPFSMEMEKRQRHNVSIFNDPEVDQVVLDEMKAQGITVYCSYYFVDWEYDEEENVVTAVKFESRHKILELECMAMFYFHNKGVVPRVYRVINEAGLVFDGRLVIDKKCRTNDHNIYGAGTLTKYSRKYYASHMIHKYFNRMEIGYRLGQQIKKMLVPQQIIKLSKQRSSWNFDMERGAHLVPRYEKPVMRHCRLPGGLHYLSVVKPGRRIPLETALSMENYGHFLITGNCTNLQKQGYFKLHLNQFHRVETITCLTKFPIDVHNIYSLWGKHERLLNNLQLRFEMGVITDLFEYFKQPWTYAIYHDRFDALLDDLNSLMTSTMFNTEVSLVSEFIDMYKETKWKELPQNEVDRLEEEFTALTYPKILEQKVLEFIHKNLDHLPMYAHPIVVKAILAGYRKSPLFSK</sequence>
<gene>
    <name evidence="4" type="ORF">NQ317_009367</name>
</gene>
<evidence type="ECO:0000313" key="5">
    <source>
        <dbReference type="Proteomes" id="UP001162164"/>
    </source>
</evidence>
<dbReference type="Proteomes" id="UP001162164">
    <property type="component" value="Unassembled WGS sequence"/>
</dbReference>
<dbReference type="InterPro" id="IPR032151">
    <property type="entry name" value="CFAP61_N"/>
</dbReference>
<dbReference type="PANTHER" id="PTHR21178:SF8">
    <property type="entry name" value="CILIA- AND FLAGELLA-ASSOCIATED PROTEIN 61"/>
    <property type="match status" value="1"/>
</dbReference>
<dbReference type="EMBL" id="JAPWTJ010000263">
    <property type="protein sequence ID" value="KAJ8980373.1"/>
    <property type="molecule type" value="Genomic_DNA"/>
</dbReference>
<dbReference type="SUPFAM" id="SSF51905">
    <property type="entry name" value="FAD/NAD(P)-binding domain"/>
    <property type="match status" value="1"/>
</dbReference>
<evidence type="ECO:0000313" key="4">
    <source>
        <dbReference type="EMBL" id="KAJ8980373.1"/>
    </source>
</evidence>
<dbReference type="InterPro" id="IPR038884">
    <property type="entry name" value="CFAP61"/>
</dbReference>
<dbReference type="Pfam" id="PF07992">
    <property type="entry name" value="Pyr_redox_2"/>
    <property type="match status" value="1"/>
</dbReference>
<name>A0ABQ9JQ25_9CUCU</name>
<dbReference type="Pfam" id="PF16092">
    <property type="entry name" value="CFAP61_N"/>
    <property type="match status" value="1"/>
</dbReference>
<feature type="domain" description="Cilia- and flagella-associated protein 61 N-terminal" evidence="2">
    <location>
        <begin position="22"/>
        <end position="267"/>
    </location>
</feature>
<evidence type="ECO:0000259" key="2">
    <source>
        <dbReference type="Pfam" id="PF16092"/>
    </source>
</evidence>
<accession>A0ABQ9JQ25</accession>
<dbReference type="PANTHER" id="PTHR21178">
    <property type="entry name" value="CILIA- AND FLAGELLA-ASSOCIATED PROTEIN 61"/>
    <property type="match status" value="1"/>
</dbReference>
<evidence type="ECO:0000259" key="1">
    <source>
        <dbReference type="Pfam" id="PF07992"/>
    </source>
</evidence>
<dbReference type="Gene3D" id="3.50.50.60">
    <property type="entry name" value="FAD/NAD(P)-binding domain"/>
    <property type="match status" value="3"/>
</dbReference>
<feature type="domain" description="CFAP61 dimerisation" evidence="3">
    <location>
        <begin position="1050"/>
        <end position="1171"/>
    </location>
</feature>
<keyword evidence="5" id="KW-1185">Reference proteome</keyword>
<protein>
    <recommendedName>
        <fullName evidence="6">Cilia- and flagella-associated protein 61 N-terminal domain-containing protein</fullName>
    </recommendedName>
</protein>
<organism evidence="4 5">
    <name type="scientific">Molorchus minor</name>
    <dbReference type="NCBI Taxonomy" id="1323400"/>
    <lineage>
        <taxon>Eukaryota</taxon>
        <taxon>Metazoa</taxon>
        <taxon>Ecdysozoa</taxon>
        <taxon>Arthropoda</taxon>
        <taxon>Hexapoda</taxon>
        <taxon>Insecta</taxon>
        <taxon>Pterygota</taxon>
        <taxon>Neoptera</taxon>
        <taxon>Endopterygota</taxon>
        <taxon>Coleoptera</taxon>
        <taxon>Polyphaga</taxon>
        <taxon>Cucujiformia</taxon>
        <taxon>Chrysomeloidea</taxon>
        <taxon>Cerambycidae</taxon>
        <taxon>Lamiinae</taxon>
        <taxon>Monochamini</taxon>
        <taxon>Molorchus</taxon>
    </lineage>
</organism>
<proteinExistence type="predicted"/>
<dbReference type="InterPro" id="IPR023753">
    <property type="entry name" value="FAD/NAD-binding_dom"/>
</dbReference>
<dbReference type="InterPro" id="IPR056299">
    <property type="entry name" value="CFAP61_dimer"/>
</dbReference>
<reference evidence="4" key="1">
    <citation type="journal article" date="2023" name="Insect Mol. Biol.">
        <title>Genome sequencing provides insights into the evolution of gene families encoding plant cell wall-degrading enzymes in longhorned beetles.</title>
        <authorList>
            <person name="Shin N.R."/>
            <person name="Okamura Y."/>
            <person name="Kirsch R."/>
            <person name="Pauchet Y."/>
        </authorList>
    </citation>
    <scope>NUCLEOTIDE SEQUENCE</scope>
    <source>
        <strain evidence="4">MMC_N1</strain>
    </source>
</reference>
<dbReference type="InterPro" id="IPR036188">
    <property type="entry name" value="FAD/NAD-bd_sf"/>
</dbReference>
<evidence type="ECO:0008006" key="6">
    <source>
        <dbReference type="Google" id="ProtNLM"/>
    </source>
</evidence>